<dbReference type="PANTHER" id="PTHR24104">
    <property type="entry name" value="E3 UBIQUITIN-PROTEIN LIGASE NHLRC1-RELATED"/>
    <property type="match status" value="1"/>
</dbReference>
<evidence type="ECO:0000313" key="4">
    <source>
        <dbReference type="Proteomes" id="UP000678393"/>
    </source>
</evidence>
<dbReference type="GO" id="GO:0043161">
    <property type="term" value="P:proteasome-mediated ubiquitin-dependent protein catabolic process"/>
    <property type="evidence" value="ECO:0007669"/>
    <property type="project" value="TreeGrafter"/>
</dbReference>
<evidence type="ECO:0000313" key="3">
    <source>
        <dbReference type="EMBL" id="CAG5121657.1"/>
    </source>
</evidence>
<dbReference type="GO" id="GO:0008270">
    <property type="term" value="F:zinc ion binding"/>
    <property type="evidence" value="ECO:0007669"/>
    <property type="project" value="UniProtKB-KW"/>
</dbReference>
<reference evidence="3" key="1">
    <citation type="submission" date="2021-04" db="EMBL/GenBank/DDBJ databases">
        <authorList>
            <consortium name="Molecular Ecology Group"/>
        </authorList>
    </citation>
    <scope>NUCLEOTIDE SEQUENCE</scope>
</reference>
<keyword evidence="1" id="KW-0677">Repeat</keyword>
<dbReference type="InterPro" id="IPR050952">
    <property type="entry name" value="TRIM-NHL_E3_ligases"/>
</dbReference>
<dbReference type="Pfam" id="PF01436">
    <property type="entry name" value="NHL"/>
    <property type="match status" value="2"/>
</dbReference>
<feature type="repeat" description="NHL" evidence="2">
    <location>
        <begin position="78"/>
        <end position="121"/>
    </location>
</feature>
<evidence type="ECO:0000256" key="1">
    <source>
        <dbReference type="ARBA" id="ARBA00022737"/>
    </source>
</evidence>
<gene>
    <name evidence="3" type="ORF">CUNI_LOCUS7215</name>
</gene>
<dbReference type="GO" id="GO:0000209">
    <property type="term" value="P:protein polyubiquitination"/>
    <property type="evidence" value="ECO:0007669"/>
    <property type="project" value="TreeGrafter"/>
</dbReference>
<comment type="caution">
    <text evidence="3">The sequence shown here is derived from an EMBL/GenBank/DDBJ whole genome shotgun (WGS) entry which is preliminary data.</text>
</comment>
<protein>
    <submittedName>
        <fullName evidence="3">Uncharacterized protein</fullName>
    </submittedName>
</protein>
<dbReference type="SUPFAM" id="SSF101898">
    <property type="entry name" value="NHL repeat"/>
    <property type="match status" value="1"/>
</dbReference>
<keyword evidence="4" id="KW-1185">Reference proteome</keyword>
<dbReference type="PANTHER" id="PTHR24104:SF25">
    <property type="entry name" value="PROTEIN LIN-41"/>
    <property type="match status" value="1"/>
</dbReference>
<dbReference type="Proteomes" id="UP000678393">
    <property type="component" value="Unassembled WGS sequence"/>
</dbReference>
<accession>A0A8S3YWS4</accession>
<organism evidence="3 4">
    <name type="scientific">Candidula unifasciata</name>
    <dbReference type="NCBI Taxonomy" id="100452"/>
    <lineage>
        <taxon>Eukaryota</taxon>
        <taxon>Metazoa</taxon>
        <taxon>Spiralia</taxon>
        <taxon>Lophotrochozoa</taxon>
        <taxon>Mollusca</taxon>
        <taxon>Gastropoda</taxon>
        <taxon>Heterobranchia</taxon>
        <taxon>Euthyneura</taxon>
        <taxon>Panpulmonata</taxon>
        <taxon>Eupulmonata</taxon>
        <taxon>Stylommatophora</taxon>
        <taxon>Helicina</taxon>
        <taxon>Helicoidea</taxon>
        <taxon>Geomitridae</taxon>
        <taxon>Candidula</taxon>
    </lineage>
</organism>
<dbReference type="InterPro" id="IPR011042">
    <property type="entry name" value="6-blade_b-propeller_TolB-like"/>
</dbReference>
<sequence>MKNVQDLYHDNGRKVFMGREVRPVHDCRHEIMKNHTDPKEYETWLLAHGLTETSRALASLHIRSKPPTAGSKKGDKLLYKLGAYGNPEGEFNYPRGVCITMAGSILIADTNNHHIQQFTQFGVFMSQFGKCGVQPGEFQEPCDVIELPNGDIAVADSKNSRVQIFTDMFVYKHHIDLPGPGLPYSLSCSREMDVVAATTKRKLYIFNAYERELKRSFSVGSKSKSKCIPVHVSVTYDSKVIVSDPEDGCIYIYTLNAELLSSFTPEAHTPGLAIVVGGVCVTPCGDILVADVLNHVVNLYTDTGVFLQQVLTPHDGVGTLHSLALGPDGHLAVTEFSVGGDHCVKVFRFYECRCHGDAVPARKRRSIVAASLENDGFN</sequence>
<proteinExistence type="predicted"/>
<dbReference type="AlphaFoldDB" id="A0A8S3YWS4"/>
<name>A0A8S3YWS4_9EUPU</name>
<dbReference type="InterPro" id="IPR001258">
    <property type="entry name" value="NHL_repeat"/>
</dbReference>
<evidence type="ECO:0000256" key="2">
    <source>
        <dbReference type="PROSITE-ProRule" id="PRU00504"/>
    </source>
</evidence>
<dbReference type="EMBL" id="CAJHNH020001135">
    <property type="protein sequence ID" value="CAG5121657.1"/>
    <property type="molecule type" value="Genomic_DNA"/>
</dbReference>
<dbReference type="OrthoDB" id="342730at2759"/>
<dbReference type="PROSITE" id="PS51125">
    <property type="entry name" value="NHL"/>
    <property type="match status" value="2"/>
</dbReference>
<dbReference type="Gene3D" id="2.120.10.30">
    <property type="entry name" value="TolB, C-terminal domain"/>
    <property type="match status" value="1"/>
</dbReference>
<feature type="repeat" description="NHL" evidence="2">
    <location>
        <begin position="125"/>
        <end position="168"/>
    </location>
</feature>
<dbReference type="GO" id="GO:0061630">
    <property type="term" value="F:ubiquitin protein ligase activity"/>
    <property type="evidence" value="ECO:0007669"/>
    <property type="project" value="TreeGrafter"/>
</dbReference>